<reference evidence="5 6" key="1">
    <citation type="submission" date="2024-03" db="EMBL/GenBank/DDBJ databases">
        <title>Human intestinal bacterial collection.</title>
        <authorList>
            <person name="Pauvert C."/>
            <person name="Hitch T.C.A."/>
            <person name="Clavel T."/>
        </authorList>
    </citation>
    <scope>NUCLEOTIDE SEQUENCE [LARGE SCALE GENOMIC DNA]</scope>
    <source>
        <strain evidence="5 6">CLA-JM-H11</strain>
    </source>
</reference>
<feature type="coiled-coil region" evidence="1">
    <location>
        <begin position="133"/>
        <end position="177"/>
    </location>
</feature>
<proteinExistence type="predicted"/>
<keyword evidence="2" id="KW-1133">Transmembrane helix</keyword>
<feature type="signal peptide" evidence="3">
    <location>
        <begin position="1"/>
        <end position="21"/>
    </location>
</feature>
<dbReference type="Pfam" id="PF14257">
    <property type="entry name" value="DUF4349"/>
    <property type="match status" value="1"/>
</dbReference>
<name>A0ABV1GBD1_9FIRM</name>
<evidence type="ECO:0000256" key="3">
    <source>
        <dbReference type="SAM" id="SignalP"/>
    </source>
</evidence>
<accession>A0ABV1GBD1</accession>
<protein>
    <submittedName>
        <fullName evidence="5">DUF4349 domain-containing protein</fullName>
    </submittedName>
</protein>
<evidence type="ECO:0000313" key="5">
    <source>
        <dbReference type="EMBL" id="MEQ2519109.1"/>
    </source>
</evidence>
<keyword evidence="6" id="KW-1185">Reference proteome</keyword>
<feature type="chain" id="PRO_5046238938" evidence="3">
    <location>
        <begin position="22"/>
        <end position="295"/>
    </location>
</feature>
<organism evidence="5 6">
    <name type="scientific">Ruthenibacterium intestinale</name>
    <dbReference type="NCBI Taxonomy" id="3133163"/>
    <lineage>
        <taxon>Bacteria</taxon>
        <taxon>Bacillati</taxon>
        <taxon>Bacillota</taxon>
        <taxon>Clostridia</taxon>
        <taxon>Eubacteriales</taxon>
        <taxon>Oscillospiraceae</taxon>
        <taxon>Ruthenibacterium</taxon>
    </lineage>
</organism>
<feature type="domain" description="DUF4349" evidence="4">
    <location>
        <begin position="59"/>
        <end position="269"/>
    </location>
</feature>
<evidence type="ECO:0000256" key="1">
    <source>
        <dbReference type="SAM" id="Coils"/>
    </source>
</evidence>
<feature type="transmembrane region" description="Helical" evidence="2">
    <location>
        <begin position="249"/>
        <end position="274"/>
    </location>
</feature>
<dbReference type="EMBL" id="JBBMFA010000036">
    <property type="protein sequence ID" value="MEQ2519109.1"/>
    <property type="molecule type" value="Genomic_DNA"/>
</dbReference>
<keyword evidence="1" id="KW-0175">Coiled coil</keyword>
<keyword evidence="2" id="KW-0472">Membrane</keyword>
<keyword evidence="2" id="KW-0812">Transmembrane</keyword>
<gene>
    <name evidence="5" type="ORF">WMO24_01455</name>
</gene>
<evidence type="ECO:0000313" key="6">
    <source>
        <dbReference type="Proteomes" id="UP001477672"/>
    </source>
</evidence>
<dbReference type="InterPro" id="IPR025645">
    <property type="entry name" value="DUF4349"/>
</dbReference>
<dbReference type="PROSITE" id="PS51257">
    <property type="entry name" value="PROKAR_LIPOPROTEIN"/>
    <property type="match status" value="1"/>
</dbReference>
<dbReference type="Proteomes" id="UP001477672">
    <property type="component" value="Unassembled WGS sequence"/>
</dbReference>
<comment type="caution">
    <text evidence="5">The sequence shown here is derived from an EMBL/GenBank/DDBJ whole genome shotgun (WGS) entry which is preliminary data.</text>
</comment>
<evidence type="ECO:0000256" key="2">
    <source>
        <dbReference type="SAM" id="Phobius"/>
    </source>
</evidence>
<sequence length="295" mass="32786">MKRWIAIFCLMLFACGLCACAADAEMSAENTSADTVMDEAAALAAESSSTGSSPLLDDRKLVRSASMSIEALDFDAVCASLLQLTEDLKGYVASADVTTPSYDDARRSAFYELRIPSERYNDFLTGAESSGNVTNLQESVEDITSQYVDVEARLESLQAQQERLYELLEQAQDIETVLAIQNQLTEIQYQIESYTAQQRSYDQQVSYSSIRVYVDEVERVTEKQDTFMQKLGAAFSGSWRLFGEVLQTLILALVTGFPFVLLGIFCLVLTIVLLRRKKRKKQPSSVPDSDTQGNT</sequence>
<keyword evidence="3" id="KW-0732">Signal</keyword>
<evidence type="ECO:0000259" key="4">
    <source>
        <dbReference type="Pfam" id="PF14257"/>
    </source>
</evidence>
<dbReference type="RefSeq" id="WP_349214367.1">
    <property type="nucleotide sequence ID" value="NZ_JBBMFA010000036.1"/>
</dbReference>